<protein>
    <recommendedName>
        <fullName evidence="1">HD domain-containing protein</fullName>
    </recommendedName>
</protein>
<dbReference type="NCBIfam" id="TIGR00277">
    <property type="entry name" value="HDIG"/>
    <property type="match status" value="1"/>
</dbReference>
<dbReference type="PROSITE" id="PS51831">
    <property type="entry name" value="HD"/>
    <property type="match status" value="1"/>
</dbReference>
<sequence length="217" mass="23697">MAEDADCLVQAIRPVARSYFPPETSPAHDWFHVQRVETNAERLLAELPDADTECVQLAVLLHDIGRAKEDAGEIEDHAAWGADESERILREHGAAEGATETVSHCVRAHRYSNDVEPATIEAKIVSDADNLDAMGAVGVARCFAYGGELGSPIHDPSLPPEDDPTSAGKTQCNHLHAKILDLPNRMYTDAGRDLADGRTGFVREFLAQFERETAGER</sequence>
<dbReference type="Pfam" id="PF01966">
    <property type="entry name" value="HD"/>
    <property type="match status" value="1"/>
</dbReference>
<dbReference type="PANTHER" id="PTHR33594">
    <property type="entry name" value="SUPERFAMILY HYDROLASE, PUTATIVE (AFU_ORTHOLOGUE AFUA_1G03035)-RELATED"/>
    <property type="match status" value="1"/>
</dbReference>
<dbReference type="SMART" id="SM00471">
    <property type="entry name" value="HDc"/>
    <property type="match status" value="1"/>
</dbReference>
<dbReference type="PANTHER" id="PTHR33594:SF1">
    <property type="entry name" value="HD_PDEASE DOMAIN-CONTAINING PROTEIN"/>
    <property type="match status" value="1"/>
</dbReference>
<dbReference type="STRING" id="767519.SAMN05216559_1689"/>
<dbReference type="CDD" id="cd00077">
    <property type="entry name" value="HDc"/>
    <property type="match status" value="1"/>
</dbReference>
<dbReference type="InterPro" id="IPR006675">
    <property type="entry name" value="HDIG_dom"/>
</dbReference>
<dbReference type="InterPro" id="IPR003607">
    <property type="entry name" value="HD/PDEase_dom"/>
</dbReference>
<keyword evidence="3" id="KW-1185">Reference proteome</keyword>
<gene>
    <name evidence="2" type="ORF">SAMN05216559_1689</name>
</gene>
<accession>A0A1I6KZQ1</accession>
<dbReference type="OrthoDB" id="17914at2157"/>
<dbReference type="AlphaFoldDB" id="A0A1I6KZQ1"/>
<evidence type="ECO:0000313" key="3">
    <source>
        <dbReference type="Proteomes" id="UP000199062"/>
    </source>
</evidence>
<proteinExistence type="predicted"/>
<organism evidence="2 3">
    <name type="scientific">Halomicrobium zhouii</name>
    <dbReference type="NCBI Taxonomy" id="767519"/>
    <lineage>
        <taxon>Archaea</taxon>
        <taxon>Methanobacteriati</taxon>
        <taxon>Methanobacteriota</taxon>
        <taxon>Stenosarchaea group</taxon>
        <taxon>Halobacteria</taxon>
        <taxon>Halobacteriales</taxon>
        <taxon>Haloarculaceae</taxon>
        <taxon>Halomicrobium</taxon>
    </lineage>
</organism>
<evidence type="ECO:0000259" key="1">
    <source>
        <dbReference type="PROSITE" id="PS51831"/>
    </source>
</evidence>
<dbReference type="Proteomes" id="UP000199062">
    <property type="component" value="Unassembled WGS sequence"/>
</dbReference>
<dbReference type="SUPFAM" id="SSF109604">
    <property type="entry name" value="HD-domain/PDEase-like"/>
    <property type="match status" value="1"/>
</dbReference>
<dbReference type="InterPro" id="IPR006674">
    <property type="entry name" value="HD_domain"/>
</dbReference>
<feature type="domain" description="HD" evidence="1">
    <location>
        <begin position="29"/>
        <end position="134"/>
    </location>
</feature>
<dbReference type="Gene3D" id="1.10.3210.50">
    <property type="match status" value="1"/>
</dbReference>
<reference evidence="2 3" key="1">
    <citation type="submission" date="2016-10" db="EMBL/GenBank/DDBJ databases">
        <authorList>
            <person name="de Groot N.N."/>
        </authorList>
    </citation>
    <scope>NUCLEOTIDE SEQUENCE [LARGE SCALE GENOMIC DNA]</scope>
    <source>
        <strain evidence="2 3">CGMCC 1.10457</strain>
    </source>
</reference>
<dbReference type="EMBL" id="FOZK01000002">
    <property type="protein sequence ID" value="SFR96706.1"/>
    <property type="molecule type" value="Genomic_DNA"/>
</dbReference>
<evidence type="ECO:0000313" key="2">
    <source>
        <dbReference type="EMBL" id="SFR96706.1"/>
    </source>
</evidence>
<name>A0A1I6KZQ1_9EURY</name>